<evidence type="ECO:0000259" key="2">
    <source>
        <dbReference type="Pfam" id="PF00561"/>
    </source>
</evidence>
<accession>A0A7X5R157</accession>
<dbReference type="PANTHER" id="PTHR43039">
    <property type="entry name" value="ESTERASE-RELATED"/>
    <property type="match status" value="1"/>
</dbReference>
<protein>
    <submittedName>
        <fullName evidence="3">Sigma-B regulation protein RsbQ</fullName>
    </submittedName>
</protein>
<reference evidence="3 4" key="1">
    <citation type="submission" date="2020-02" db="EMBL/GenBank/DDBJ databases">
        <title>Sequencing the genomes of 1000 actinobacteria strains.</title>
        <authorList>
            <person name="Klenk H.-P."/>
        </authorList>
    </citation>
    <scope>NUCLEOTIDE SEQUENCE [LARGE SCALE GENOMIC DNA]</scope>
    <source>
        <strain evidence="3 4">DSM 27960</strain>
    </source>
</reference>
<dbReference type="GO" id="GO:0003824">
    <property type="term" value="F:catalytic activity"/>
    <property type="evidence" value="ECO:0007669"/>
    <property type="project" value="UniProtKB-ARBA"/>
</dbReference>
<proteinExistence type="inferred from homology"/>
<keyword evidence="4" id="KW-1185">Reference proteome</keyword>
<dbReference type="Pfam" id="PF00561">
    <property type="entry name" value="Abhydrolase_1"/>
    <property type="match status" value="1"/>
</dbReference>
<dbReference type="SUPFAM" id="SSF53474">
    <property type="entry name" value="alpha/beta-Hydrolases"/>
    <property type="match status" value="1"/>
</dbReference>
<dbReference type="RefSeq" id="WP_167149693.1">
    <property type="nucleotide sequence ID" value="NZ_JAAMOX010000001.1"/>
</dbReference>
<dbReference type="PRINTS" id="PR00111">
    <property type="entry name" value="ABHYDROLASE"/>
</dbReference>
<organism evidence="3 4">
    <name type="scientific">Lysinibacter cavernae</name>
    <dbReference type="NCBI Taxonomy" id="1640652"/>
    <lineage>
        <taxon>Bacteria</taxon>
        <taxon>Bacillati</taxon>
        <taxon>Actinomycetota</taxon>
        <taxon>Actinomycetes</taxon>
        <taxon>Micrococcales</taxon>
        <taxon>Microbacteriaceae</taxon>
        <taxon>Lysinibacter</taxon>
    </lineage>
</organism>
<evidence type="ECO:0000313" key="3">
    <source>
        <dbReference type="EMBL" id="NIH53790.1"/>
    </source>
</evidence>
<sequence length="269" mass="29415">MTHTADRIIQRNAVQVLGDREKPVLMFGHGYGCGQTMWHRVIQPFLETHCVVLFDYVGSGRSDLSAYDRSRYDSLHGYATDVVEVIDSLGLSGITFVGHSVSGMIGALAAIERPDAFAQLVLVGASPRYVDDPTEYAGGFSREDVDQLLDAIDSNYLGWAESMAPALMGTPDRPELADELHSHFAGTNVDVAKQFARVTFLSDMRRYLPLVTTPTLIVQSPNDFIAPLPVGEYLRDHLAGSELKVLEFNGHYAHVSSPDELVSCIASVA</sequence>
<dbReference type="AlphaFoldDB" id="A0A7X5R157"/>
<evidence type="ECO:0000256" key="1">
    <source>
        <dbReference type="ARBA" id="ARBA00008645"/>
    </source>
</evidence>
<dbReference type="Gene3D" id="3.40.50.1820">
    <property type="entry name" value="alpha/beta hydrolase"/>
    <property type="match status" value="1"/>
</dbReference>
<dbReference type="EMBL" id="JAAMOX010000001">
    <property type="protein sequence ID" value="NIH53790.1"/>
    <property type="molecule type" value="Genomic_DNA"/>
</dbReference>
<name>A0A7X5R157_9MICO</name>
<evidence type="ECO:0000313" key="4">
    <source>
        <dbReference type="Proteomes" id="UP000541033"/>
    </source>
</evidence>
<feature type="domain" description="AB hydrolase-1" evidence="2">
    <location>
        <begin position="23"/>
        <end position="256"/>
    </location>
</feature>
<gene>
    <name evidence="3" type="ORF">FHX76_001658</name>
</gene>
<dbReference type="Proteomes" id="UP000541033">
    <property type="component" value="Unassembled WGS sequence"/>
</dbReference>
<dbReference type="InterPro" id="IPR029058">
    <property type="entry name" value="AB_hydrolase_fold"/>
</dbReference>
<comment type="similarity">
    <text evidence="1">Belongs to the AB hydrolase superfamily.</text>
</comment>
<comment type="caution">
    <text evidence="3">The sequence shown here is derived from an EMBL/GenBank/DDBJ whole genome shotgun (WGS) entry which is preliminary data.</text>
</comment>
<dbReference type="InterPro" id="IPR000073">
    <property type="entry name" value="AB_hydrolase_1"/>
</dbReference>